<dbReference type="InterPro" id="IPR015915">
    <property type="entry name" value="Kelch-typ_b-propeller"/>
</dbReference>
<dbReference type="SUPFAM" id="SSF117281">
    <property type="entry name" value="Kelch motif"/>
    <property type="match status" value="1"/>
</dbReference>
<proteinExistence type="predicted"/>
<keyword evidence="2" id="KW-0677">Repeat</keyword>
<dbReference type="Gene3D" id="2.120.10.80">
    <property type="entry name" value="Kelch-type beta propeller"/>
    <property type="match status" value="1"/>
</dbReference>
<dbReference type="Pfam" id="PF00024">
    <property type="entry name" value="PAN_1"/>
    <property type="match status" value="1"/>
</dbReference>
<dbReference type="PANTHER" id="PTHR46344">
    <property type="entry name" value="OS02G0202900 PROTEIN"/>
    <property type="match status" value="1"/>
</dbReference>
<name>A0A815S2F1_9BILA</name>
<evidence type="ECO:0000313" key="5">
    <source>
        <dbReference type="EMBL" id="CAF1482600.1"/>
    </source>
</evidence>
<sequence length="315" mass="33469">MLITQAVEQDTRSVLMTVMNGLKFQCTNTTCTPFLNLNTRNVLTCQMACLAQTECKAATFHLLTSNCELFTDMSNQNVNMLADLDTVSMNIISGTRFLPETTVTSVASSSGSSTTSSPISTTSSSTSSSTSTTTTAAPGWIPTGNMNVTRAYHTATALGNGKVIVTGGRNNISYFNSAELYDSTTGSWTNAGNMNVSRAYHVTSLLRNGKVLVIGGFTGSSYLNSAELYNFTTGNWARYHTASILGNGKVLITGGSNAYYLNSAELYDPTTGTWTTIGNMSAARRMHIASILGNGTVLVTGGYNGISYLNSAELY</sequence>
<dbReference type="Proteomes" id="UP000663877">
    <property type="component" value="Unassembled WGS sequence"/>
</dbReference>
<evidence type="ECO:0000256" key="2">
    <source>
        <dbReference type="ARBA" id="ARBA00022737"/>
    </source>
</evidence>
<evidence type="ECO:0000313" key="7">
    <source>
        <dbReference type="Proteomes" id="UP000663832"/>
    </source>
</evidence>
<organism evidence="5 8">
    <name type="scientific">Adineta steineri</name>
    <dbReference type="NCBI Taxonomy" id="433720"/>
    <lineage>
        <taxon>Eukaryota</taxon>
        <taxon>Metazoa</taxon>
        <taxon>Spiralia</taxon>
        <taxon>Gnathifera</taxon>
        <taxon>Rotifera</taxon>
        <taxon>Eurotatoria</taxon>
        <taxon>Bdelloidea</taxon>
        <taxon>Adinetida</taxon>
        <taxon>Adinetidae</taxon>
        <taxon>Adineta</taxon>
    </lineage>
</organism>
<feature type="domain" description="Apple" evidence="4">
    <location>
        <begin position="38"/>
        <end position="79"/>
    </location>
</feature>
<evidence type="ECO:0000259" key="4">
    <source>
        <dbReference type="Pfam" id="PF00024"/>
    </source>
</evidence>
<dbReference type="InterPro" id="IPR037293">
    <property type="entry name" value="Gal_Oxidase_central_sf"/>
</dbReference>
<keyword evidence="7" id="KW-1185">Reference proteome</keyword>
<dbReference type="PANTHER" id="PTHR46344:SF27">
    <property type="entry name" value="KELCH REPEAT SUPERFAMILY PROTEIN"/>
    <property type="match status" value="1"/>
</dbReference>
<dbReference type="Proteomes" id="UP000663832">
    <property type="component" value="Unassembled WGS sequence"/>
</dbReference>
<evidence type="ECO:0000256" key="1">
    <source>
        <dbReference type="ARBA" id="ARBA00022441"/>
    </source>
</evidence>
<feature type="compositionally biased region" description="Low complexity" evidence="3">
    <location>
        <begin position="107"/>
        <end position="135"/>
    </location>
</feature>
<evidence type="ECO:0000313" key="8">
    <source>
        <dbReference type="Proteomes" id="UP000663877"/>
    </source>
</evidence>
<keyword evidence="1" id="KW-0880">Kelch repeat</keyword>
<accession>A0A815S2F1</accession>
<comment type="caution">
    <text evidence="5">The sequence shown here is derived from an EMBL/GenBank/DDBJ whole genome shotgun (WGS) entry which is preliminary data.</text>
</comment>
<dbReference type="InterPro" id="IPR006652">
    <property type="entry name" value="Kelch_1"/>
</dbReference>
<dbReference type="OrthoDB" id="191037at2759"/>
<dbReference type="InterPro" id="IPR003609">
    <property type="entry name" value="Pan_app"/>
</dbReference>
<dbReference type="Gene3D" id="2.130.10.80">
    <property type="entry name" value="Galactose oxidase/kelch, beta-propeller"/>
    <property type="match status" value="1"/>
</dbReference>
<evidence type="ECO:0000313" key="6">
    <source>
        <dbReference type="EMBL" id="CAF1638991.1"/>
    </source>
</evidence>
<protein>
    <recommendedName>
        <fullName evidence="4">Apple domain-containing protein</fullName>
    </recommendedName>
</protein>
<dbReference type="AlphaFoldDB" id="A0A815S2F1"/>
<feature type="region of interest" description="Disordered" evidence="3">
    <location>
        <begin position="107"/>
        <end position="141"/>
    </location>
</feature>
<dbReference type="EMBL" id="CAJNOM010002896">
    <property type="protein sequence ID" value="CAF1638991.1"/>
    <property type="molecule type" value="Genomic_DNA"/>
</dbReference>
<evidence type="ECO:0000256" key="3">
    <source>
        <dbReference type="SAM" id="MobiDB-lite"/>
    </source>
</evidence>
<dbReference type="Pfam" id="PF24681">
    <property type="entry name" value="Kelch_KLHDC2_KLHL20_DRC7"/>
    <property type="match status" value="1"/>
</dbReference>
<dbReference type="EMBL" id="CAJNOI010002576">
    <property type="protein sequence ID" value="CAF1482600.1"/>
    <property type="molecule type" value="Genomic_DNA"/>
</dbReference>
<gene>
    <name evidence="5" type="ORF">BJG266_LOCUS42152</name>
    <name evidence="6" type="ORF">QVE165_LOCUS59018</name>
</gene>
<dbReference type="SMART" id="SM00612">
    <property type="entry name" value="Kelch"/>
    <property type="match status" value="3"/>
</dbReference>
<reference evidence="5" key="1">
    <citation type="submission" date="2021-02" db="EMBL/GenBank/DDBJ databases">
        <authorList>
            <person name="Nowell W R."/>
        </authorList>
    </citation>
    <scope>NUCLEOTIDE SEQUENCE</scope>
</reference>